<dbReference type="EMBL" id="JAXOVC010000008">
    <property type="protein sequence ID" value="KAK4497932.1"/>
    <property type="molecule type" value="Genomic_DNA"/>
</dbReference>
<dbReference type="Gene3D" id="2.130.10.10">
    <property type="entry name" value="YVTN repeat-like/Quinoprotein amine dehydrogenase"/>
    <property type="match status" value="1"/>
</dbReference>
<evidence type="ECO:0000256" key="4">
    <source>
        <dbReference type="ARBA" id="ARBA00022801"/>
    </source>
</evidence>
<keyword evidence="2" id="KW-0853">WD repeat</keyword>
<comment type="similarity">
    <text evidence="5">Belongs to the DPH7 family.</text>
</comment>
<feature type="region of interest" description="Disordered" evidence="8">
    <location>
        <begin position="40"/>
        <end position="75"/>
    </location>
</feature>
<dbReference type="PANTHER" id="PTHR46042">
    <property type="entry name" value="DIPHTHINE METHYLTRANSFERASE"/>
    <property type="match status" value="1"/>
</dbReference>
<comment type="pathway">
    <text evidence="1">Protein modification; peptidyl-diphthamide biosynthesis.</text>
</comment>
<dbReference type="InterPro" id="IPR052415">
    <property type="entry name" value="Diphthine_MTase"/>
</dbReference>
<dbReference type="PANTHER" id="PTHR46042:SF1">
    <property type="entry name" value="DIPHTHINE METHYLTRANSFERASE"/>
    <property type="match status" value="1"/>
</dbReference>
<evidence type="ECO:0000256" key="6">
    <source>
        <dbReference type="ARBA" id="ARBA00039131"/>
    </source>
</evidence>
<evidence type="ECO:0000256" key="5">
    <source>
        <dbReference type="ARBA" id="ARBA00038092"/>
    </source>
</evidence>
<sequence>MALINSIKSLTLDLPPSCIAFSPLYPQLFVVGTYHLHGKEQQGDLSTENQQHPETTTISSDDDDDNTSPEPAAPQKRTGSLILLHLGDDNTITLLSTTSTDFAVLDIQWSGDVLAVATSTGLLAFYRLDACGSSDEHVKGELELVCEKRVSGSSTLVLSLAWHPSRANVLGLTLSDGRVCLCTSASDIWSVDAVVKVSDVHAHSLEAWTLAFNDQQILSGGDDIQLLCTHIQEQEDPQPLWQDRKLHQAGITAILPLSSTLVITGSYDDHIRLLSLPSIGRKSCLAELNLGGGVWRLKALQPNTSSSISPITLLASCMHAGTRIVQLIRDESEDIWRFEVLARFEEHRSMNYGSDVQPGQRKRVVSTSFYDRLLCLWEV</sequence>
<dbReference type="Proteomes" id="UP001305779">
    <property type="component" value="Unassembled WGS sequence"/>
</dbReference>
<comment type="catalytic activity">
    <reaction evidence="7">
        <text>diphthine methyl ester-[translation elongation factor 2] + H2O = diphthine-[translation elongation factor 2] + methanol + H(+)</text>
        <dbReference type="Rhea" id="RHEA:42656"/>
        <dbReference type="Rhea" id="RHEA-COMP:10172"/>
        <dbReference type="Rhea" id="RHEA-COMP:10173"/>
        <dbReference type="ChEBI" id="CHEBI:15377"/>
        <dbReference type="ChEBI" id="CHEBI:15378"/>
        <dbReference type="ChEBI" id="CHEBI:17790"/>
        <dbReference type="ChEBI" id="CHEBI:79005"/>
        <dbReference type="ChEBI" id="CHEBI:82696"/>
        <dbReference type="EC" id="3.1.1.97"/>
    </reaction>
</comment>
<evidence type="ECO:0000256" key="8">
    <source>
        <dbReference type="SAM" id="MobiDB-lite"/>
    </source>
</evidence>
<dbReference type="SMART" id="SM00320">
    <property type="entry name" value="WD40"/>
    <property type="match status" value="5"/>
</dbReference>
<accession>A0ABR0E920</accession>
<evidence type="ECO:0000256" key="2">
    <source>
        <dbReference type="ARBA" id="ARBA00022574"/>
    </source>
</evidence>
<reference evidence="9 10" key="1">
    <citation type="journal article" date="2023" name="G3 (Bethesda)">
        <title>A chromosome-level genome assembly of Zasmidium syzygii isolated from banana leaves.</title>
        <authorList>
            <person name="van Westerhoven A.C."/>
            <person name="Mehrabi R."/>
            <person name="Talebi R."/>
            <person name="Steentjes M.B.F."/>
            <person name="Corcolon B."/>
            <person name="Chong P.A."/>
            <person name="Kema G.H.J."/>
            <person name="Seidl M.F."/>
        </authorList>
    </citation>
    <scope>NUCLEOTIDE SEQUENCE [LARGE SCALE GENOMIC DNA]</scope>
    <source>
        <strain evidence="9 10">P124</strain>
    </source>
</reference>
<keyword evidence="10" id="KW-1185">Reference proteome</keyword>
<gene>
    <name evidence="9" type="ORF">PRZ48_010588</name>
</gene>
<keyword evidence="3" id="KW-0677">Repeat</keyword>
<evidence type="ECO:0000256" key="1">
    <source>
        <dbReference type="ARBA" id="ARBA00005156"/>
    </source>
</evidence>
<evidence type="ECO:0000313" key="9">
    <source>
        <dbReference type="EMBL" id="KAK4497932.1"/>
    </source>
</evidence>
<organism evidence="9 10">
    <name type="scientific">Zasmidium cellare</name>
    <name type="common">Wine cellar mold</name>
    <name type="synonym">Racodium cellare</name>
    <dbReference type="NCBI Taxonomy" id="395010"/>
    <lineage>
        <taxon>Eukaryota</taxon>
        <taxon>Fungi</taxon>
        <taxon>Dikarya</taxon>
        <taxon>Ascomycota</taxon>
        <taxon>Pezizomycotina</taxon>
        <taxon>Dothideomycetes</taxon>
        <taxon>Dothideomycetidae</taxon>
        <taxon>Mycosphaerellales</taxon>
        <taxon>Mycosphaerellaceae</taxon>
        <taxon>Zasmidium</taxon>
    </lineage>
</organism>
<comment type="caution">
    <text evidence="9">The sequence shown here is derived from an EMBL/GenBank/DDBJ whole genome shotgun (WGS) entry which is preliminary data.</text>
</comment>
<evidence type="ECO:0000313" key="10">
    <source>
        <dbReference type="Proteomes" id="UP001305779"/>
    </source>
</evidence>
<protein>
    <recommendedName>
        <fullName evidence="6">methylated diphthine methylhydrolase</fullName>
        <ecNumber evidence="6">3.1.1.97</ecNumber>
    </recommendedName>
</protein>
<dbReference type="InterPro" id="IPR001680">
    <property type="entry name" value="WD40_rpt"/>
</dbReference>
<proteinExistence type="inferred from homology"/>
<evidence type="ECO:0000256" key="7">
    <source>
        <dbReference type="ARBA" id="ARBA00047551"/>
    </source>
</evidence>
<dbReference type="InterPro" id="IPR036322">
    <property type="entry name" value="WD40_repeat_dom_sf"/>
</dbReference>
<evidence type="ECO:0000256" key="3">
    <source>
        <dbReference type="ARBA" id="ARBA00022737"/>
    </source>
</evidence>
<name>A0ABR0E920_ZASCE</name>
<dbReference type="InterPro" id="IPR015943">
    <property type="entry name" value="WD40/YVTN_repeat-like_dom_sf"/>
</dbReference>
<dbReference type="SUPFAM" id="SSF50978">
    <property type="entry name" value="WD40 repeat-like"/>
    <property type="match status" value="1"/>
</dbReference>
<feature type="compositionally biased region" description="Polar residues" evidence="8">
    <location>
        <begin position="43"/>
        <end position="54"/>
    </location>
</feature>
<dbReference type="EC" id="3.1.1.97" evidence="6"/>
<keyword evidence="4" id="KW-0378">Hydrolase</keyword>